<proteinExistence type="predicted"/>
<evidence type="ECO:0000313" key="2">
    <source>
        <dbReference type="Proteomes" id="UP000199334"/>
    </source>
</evidence>
<accession>A0A1G9X6X7</accession>
<sequence>MKVFQIKSKPHGIDRENQFIHDKFICIGWPGIGDLTYSGREEIKEQLQKKYGYEGQKLGYCLGVVNAFVNTMTEGDIVLLSSNKNNLVHIGIVGPYRYEDKYDNNDDGMCHQRDVNWVKVVDQNDLNSKIQELLRNRGTVTQFKYPYEMSELEQLLYGQKERQIKVNVKLEEKSLRILEEALESDNTDHQIKAAMAILQYTK</sequence>
<dbReference type="STRING" id="237069.SAMN05216498_1042"/>
<dbReference type="RefSeq" id="WP_176752937.1">
    <property type="nucleotide sequence ID" value="NZ_BJVZ01000030.1"/>
</dbReference>
<organism evidence="1 2">
    <name type="scientific">Tenuibacillus multivorans</name>
    <dbReference type="NCBI Taxonomy" id="237069"/>
    <lineage>
        <taxon>Bacteria</taxon>
        <taxon>Bacillati</taxon>
        <taxon>Bacillota</taxon>
        <taxon>Bacilli</taxon>
        <taxon>Bacillales</taxon>
        <taxon>Bacillaceae</taxon>
        <taxon>Tenuibacillus</taxon>
    </lineage>
</organism>
<gene>
    <name evidence="1" type="ORF">SAMN05216498_1042</name>
</gene>
<protein>
    <submittedName>
        <fullName evidence="1">Uncharacterized protein</fullName>
    </submittedName>
</protein>
<keyword evidence="2" id="KW-1185">Reference proteome</keyword>
<dbReference type="AlphaFoldDB" id="A0A1G9X6X7"/>
<dbReference type="EMBL" id="FNIG01000001">
    <property type="protein sequence ID" value="SDM92520.1"/>
    <property type="molecule type" value="Genomic_DNA"/>
</dbReference>
<reference evidence="1 2" key="1">
    <citation type="submission" date="2016-10" db="EMBL/GenBank/DDBJ databases">
        <authorList>
            <person name="de Groot N.N."/>
        </authorList>
    </citation>
    <scope>NUCLEOTIDE SEQUENCE [LARGE SCALE GENOMIC DNA]</scope>
    <source>
        <strain evidence="1 2">CGMCC 1.3442</strain>
    </source>
</reference>
<dbReference type="Proteomes" id="UP000199334">
    <property type="component" value="Unassembled WGS sequence"/>
</dbReference>
<evidence type="ECO:0000313" key="1">
    <source>
        <dbReference type="EMBL" id="SDM92520.1"/>
    </source>
</evidence>
<name>A0A1G9X6X7_9BACI</name>